<evidence type="ECO:0000313" key="15">
    <source>
        <dbReference type="Proteomes" id="UP000318571"/>
    </source>
</evidence>
<dbReference type="Proteomes" id="UP000318571">
    <property type="component" value="Chromosome 12"/>
</dbReference>
<comment type="subcellular location">
    <subcellularLocation>
        <location evidence="2">Cell membrane</location>
    </subcellularLocation>
    <subcellularLocation>
        <location evidence="1">Membrane</location>
        <topology evidence="1">Multi-pass membrane protein</topology>
    </subcellularLocation>
</comment>
<feature type="transmembrane region" description="Helical" evidence="11">
    <location>
        <begin position="269"/>
        <end position="288"/>
    </location>
</feature>
<feature type="transmembrane region" description="Helical" evidence="11">
    <location>
        <begin position="245"/>
        <end position="262"/>
    </location>
</feature>
<sequence length="409" mass="46788">MRTFLGILLLVGVIFCSVHTKEVREFDETLSLENILPFKQKSFKWSPPASNGNATQVKLHVTVANLDTIDERSMTFGCDLYLAQSWKDSRIGVPENMQEGYRNIPTDLVGEIWKPDTFFKNARSVKFQTLPSPNEYAWQFKDQTILYMVKLYVILTCPMNFKRFPHDTQTCRIVIESMSNDESKIIFVWDPEIPWKVEPELELPQMELISTESAKSSTKYAIGKYSCLELIFTFKRRVCSSIMRMYIPIGLLVSLSWLSFWMQPEAGQARLSLGTVCLLILAFQYMAIQRTFPPVSYVMTMDIFVAGCALFIIASLVELAWVNTLVASVTSEVAKANGSFVQGKLRHLGHYEEETTGGMTLTGQSQNLNKARDLLHKREKALQIDRFSRWCFPIFFLGSIVVYWFGVAN</sequence>
<keyword evidence="8 11" id="KW-0406">Ion transport</keyword>
<dbReference type="InterPro" id="IPR036719">
    <property type="entry name" value="Neuro-gated_channel_TM_sf"/>
</dbReference>
<evidence type="ECO:0000256" key="6">
    <source>
        <dbReference type="ARBA" id="ARBA00022729"/>
    </source>
</evidence>
<reference evidence="14 15" key="1">
    <citation type="journal article" date="2018" name="Nat. Ecol. Evol.">
        <title>Genomic signatures of mitonuclear coevolution across populations of Tigriopus californicus.</title>
        <authorList>
            <person name="Barreto F.S."/>
            <person name="Watson E.T."/>
            <person name="Lima T.G."/>
            <person name="Willett C.S."/>
            <person name="Edmands S."/>
            <person name="Li W."/>
            <person name="Burton R.S."/>
        </authorList>
    </citation>
    <scope>NUCLEOTIDE SEQUENCE [LARGE SCALE GENOMIC DNA]</scope>
    <source>
        <strain evidence="14 15">San Diego</strain>
    </source>
</reference>
<dbReference type="GO" id="GO:0005886">
    <property type="term" value="C:plasma membrane"/>
    <property type="evidence" value="ECO:0007669"/>
    <property type="project" value="UniProtKB-SubCell"/>
</dbReference>
<evidence type="ECO:0000256" key="11">
    <source>
        <dbReference type="RuleBase" id="RU000687"/>
    </source>
</evidence>
<name>A0A553PTJ6_TIGCA</name>
<dbReference type="Pfam" id="PF02932">
    <property type="entry name" value="Neur_chan_memb"/>
    <property type="match status" value="1"/>
</dbReference>
<evidence type="ECO:0000256" key="10">
    <source>
        <dbReference type="ARBA" id="ARBA00023303"/>
    </source>
</evidence>
<dbReference type="SUPFAM" id="SSF90112">
    <property type="entry name" value="Neurotransmitter-gated ion-channel transmembrane pore"/>
    <property type="match status" value="1"/>
</dbReference>
<feature type="chain" id="PRO_5022265101" description="Neurotransmitter-gated ion-channel ligand-binding domain-containing protein" evidence="11">
    <location>
        <begin position="21"/>
        <end position="409"/>
    </location>
</feature>
<dbReference type="GO" id="GO:0004888">
    <property type="term" value="F:transmembrane signaling receptor activity"/>
    <property type="evidence" value="ECO:0007669"/>
    <property type="project" value="InterPro"/>
</dbReference>
<feature type="domain" description="Neurotransmitter-gated ion-channel transmembrane" evidence="13">
    <location>
        <begin position="245"/>
        <end position="354"/>
    </location>
</feature>
<protein>
    <recommendedName>
        <fullName evidence="16">Neurotransmitter-gated ion-channel ligand-binding domain-containing protein</fullName>
    </recommendedName>
</protein>
<dbReference type="InterPro" id="IPR036734">
    <property type="entry name" value="Neur_chan_lig-bd_sf"/>
</dbReference>
<dbReference type="GO" id="GO:0005254">
    <property type="term" value="F:chloride channel activity"/>
    <property type="evidence" value="ECO:0007669"/>
    <property type="project" value="UniProtKB-ARBA"/>
</dbReference>
<dbReference type="OrthoDB" id="407674at2759"/>
<gene>
    <name evidence="14" type="ORF">TCAL_12779</name>
</gene>
<dbReference type="GO" id="GO:0005230">
    <property type="term" value="F:extracellular ligand-gated monoatomic ion channel activity"/>
    <property type="evidence" value="ECO:0007669"/>
    <property type="project" value="InterPro"/>
</dbReference>
<evidence type="ECO:0008006" key="16">
    <source>
        <dbReference type="Google" id="ProtNLM"/>
    </source>
</evidence>
<organism evidence="14 15">
    <name type="scientific">Tigriopus californicus</name>
    <name type="common">Marine copepod</name>
    <dbReference type="NCBI Taxonomy" id="6832"/>
    <lineage>
        <taxon>Eukaryota</taxon>
        <taxon>Metazoa</taxon>
        <taxon>Ecdysozoa</taxon>
        <taxon>Arthropoda</taxon>
        <taxon>Crustacea</taxon>
        <taxon>Multicrustacea</taxon>
        <taxon>Hexanauplia</taxon>
        <taxon>Copepoda</taxon>
        <taxon>Harpacticoida</taxon>
        <taxon>Harpacticidae</taxon>
        <taxon>Tigriopus</taxon>
    </lineage>
</organism>
<dbReference type="CDD" id="cd19049">
    <property type="entry name" value="LGIC_TM_anion"/>
    <property type="match status" value="1"/>
</dbReference>
<evidence type="ECO:0000256" key="8">
    <source>
        <dbReference type="ARBA" id="ARBA00023065"/>
    </source>
</evidence>
<dbReference type="GO" id="GO:0099095">
    <property type="term" value="F:ligand-gated monoatomic anion channel activity"/>
    <property type="evidence" value="ECO:0007669"/>
    <property type="project" value="UniProtKB-ARBA"/>
</dbReference>
<feature type="transmembrane region" description="Helical" evidence="11">
    <location>
        <begin position="387"/>
        <end position="406"/>
    </location>
</feature>
<evidence type="ECO:0000256" key="1">
    <source>
        <dbReference type="ARBA" id="ARBA00004141"/>
    </source>
</evidence>
<dbReference type="Pfam" id="PF02931">
    <property type="entry name" value="Neur_chan_LBD"/>
    <property type="match status" value="1"/>
</dbReference>
<feature type="signal peptide" evidence="11">
    <location>
        <begin position="1"/>
        <end position="20"/>
    </location>
</feature>
<accession>A0A553PTJ6</accession>
<dbReference type="InterPro" id="IPR018000">
    <property type="entry name" value="Neurotransmitter_ion_chnl_CS"/>
</dbReference>
<evidence type="ECO:0000259" key="12">
    <source>
        <dbReference type="Pfam" id="PF02931"/>
    </source>
</evidence>
<dbReference type="Gene3D" id="2.70.170.10">
    <property type="entry name" value="Neurotransmitter-gated ion-channel ligand-binding domain"/>
    <property type="match status" value="1"/>
</dbReference>
<dbReference type="AlphaFoldDB" id="A0A553PTJ6"/>
<dbReference type="Gene3D" id="1.20.58.390">
    <property type="entry name" value="Neurotransmitter-gated ion-channel transmembrane domain"/>
    <property type="match status" value="1"/>
</dbReference>
<keyword evidence="4" id="KW-1003">Cell membrane</keyword>
<dbReference type="InterPro" id="IPR006028">
    <property type="entry name" value="GABAA/Glycine_rcpt"/>
</dbReference>
<feature type="transmembrane region" description="Helical" evidence="11">
    <location>
        <begin position="303"/>
        <end position="322"/>
    </location>
</feature>
<evidence type="ECO:0000256" key="5">
    <source>
        <dbReference type="ARBA" id="ARBA00022692"/>
    </source>
</evidence>
<evidence type="ECO:0000256" key="2">
    <source>
        <dbReference type="ARBA" id="ARBA00004236"/>
    </source>
</evidence>
<evidence type="ECO:0000256" key="4">
    <source>
        <dbReference type="ARBA" id="ARBA00022475"/>
    </source>
</evidence>
<dbReference type="PANTHER" id="PTHR18945">
    <property type="entry name" value="NEUROTRANSMITTER GATED ION CHANNEL"/>
    <property type="match status" value="1"/>
</dbReference>
<dbReference type="PRINTS" id="PR00252">
    <property type="entry name" value="NRIONCHANNEL"/>
</dbReference>
<feature type="domain" description="Neurotransmitter-gated ion-channel ligand-binding" evidence="12">
    <location>
        <begin position="46"/>
        <end position="237"/>
    </location>
</feature>
<dbReference type="SUPFAM" id="SSF63712">
    <property type="entry name" value="Nicotinic receptor ligand binding domain-like"/>
    <property type="match status" value="1"/>
</dbReference>
<dbReference type="InterPro" id="IPR038050">
    <property type="entry name" value="Neuro_actylchol_rec"/>
</dbReference>
<evidence type="ECO:0000313" key="14">
    <source>
        <dbReference type="EMBL" id="TRY81008.1"/>
    </source>
</evidence>
<evidence type="ECO:0000256" key="3">
    <source>
        <dbReference type="ARBA" id="ARBA00022448"/>
    </source>
</evidence>
<dbReference type="InterPro" id="IPR006202">
    <property type="entry name" value="Neur_chan_lig-bd"/>
</dbReference>
<dbReference type="InterPro" id="IPR006029">
    <property type="entry name" value="Neurotrans-gated_channel_TM"/>
</dbReference>
<comment type="similarity">
    <text evidence="11">Belongs to the ligand-gated ion channel (TC 1.A.9) family.</text>
</comment>
<keyword evidence="10 11" id="KW-0407">Ion channel</keyword>
<keyword evidence="5 11" id="KW-0812">Transmembrane</keyword>
<keyword evidence="6 11" id="KW-0732">Signal</keyword>
<keyword evidence="3 11" id="KW-0813">Transport</keyword>
<dbReference type="PRINTS" id="PR00253">
    <property type="entry name" value="GABAARECEPTR"/>
</dbReference>
<dbReference type="InterPro" id="IPR006201">
    <property type="entry name" value="Neur_channel"/>
</dbReference>
<dbReference type="OMA" id="HYEEETT"/>
<evidence type="ECO:0000256" key="9">
    <source>
        <dbReference type="ARBA" id="ARBA00023136"/>
    </source>
</evidence>
<evidence type="ECO:0000259" key="13">
    <source>
        <dbReference type="Pfam" id="PF02932"/>
    </source>
</evidence>
<comment type="caution">
    <text evidence="14">The sequence shown here is derived from an EMBL/GenBank/DDBJ whole genome shotgun (WGS) entry which is preliminary data.</text>
</comment>
<proteinExistence type="inferred from homology"/>
<dbReference type="EMBL" id="VCGU01000001">
    <property type="protein sequence ID" value="TRY81008.1"/>
    <property type="molecule type" value="Genomic_DNA"/>
</dbReference>
<keyword evidence="9 11" id="KW-0472">Membrane</keyword>
<keyword evidence="15" id="KW-1185">Reference proteome</keyword>
<dbReference type="PROSITE" id="PS00236">
    <property type="entry name" value="NEUROTR_ION_CHANNEL"/>
    <property type="match status" value="1"/>
</dbReference>
<evidence type="ECO:0000256" key="7">
    <source>
        <dbReference type="ARBA" id="ARBA00022989"/>
    </source>
</evidence>
<keyword evidence="7 11" id="KW-1133">Transmembrane helix</keyword>